<evidence type="ECO:0000313" key="6">
    <source>
        <dbReference type="EMBL" id="BAV33905.1"/>
    </source>
</evidence>
<dbReference type="PANTHER" id="PTHR12154:SF4">
    <property type="entry name" value="UDP-N-ACETYLGLUCOSAMINE TRANSFERASE SUBUNIT ALG14 HOMOLOG"/>
    <property type="match status" value="1"/>
</dbReference>
<keyword evidence="2" id="KW-0812">Transmembrane</keyword>
<evidence type="ECO:0000256" key="3">
    <source>
        <dbReference type="ARBA" id="ARBA00022824"/>
    </source>
</evidence>
<keyword evidence="3" id="KW-0256">Endoplasmic reticulum</keyword>
<sequence>MVSSGGGHLAEALLAIEGVPLRATIVTLRLPHTEKTLQGVGWKRDYLINPHGDPLKYLLNAWQSFWLVVKHRPELVISTGAGMVIPTCLIAKVLGARLVFIETAARVNTPSRTGKFLYRFADEFYVQWEPLLKVYPKARHGGVLL</sequence>
<accession>A0A1B4XGI1</accession>
<dbReference type="Gene3D" id="3.40.50.2000">
    <property type="entry name" value="Glycogen Phosphorylase B"/>
    <property type="match status" value="1"/>
</dbReference>
<keyword evidence="4" id="KW-1133">Transmembrane helix</keyword>
<name>A0A1B4XGI1_9GAMM</name>
<reference evidence="6 7" key="1">
    <citation type="submission" date="2015-05" db="EMBL/GenBank/DDBJ databases">
        <title>Complete genome sequence of a sulfur-oxidizing gammaproteobacterium strain HA5.</title>
        <authorList>
            <person name="Miura A."/>
            <person name="Kojima H."/>
            <person name="Fukui M."/>
        </authorList>
    </citation>
    <scope>NUCLEOTIDE SEQUENCE [LARGE SCALE GENOMIC DNA]</scope>
    <source>
        <strain evidence="6 7">HA5</strain>
    </source>
</reference>
<evidence type="ECO:0008006" key="8">
    <source>
        <dbReference type="Google" id="ProtNLM"/>
    </source>
</evidence>
<dbReference type="GO" id="GO:0004577">
    <property type="term" value="F:N-acetylglucosaminyldiphosphodolichol N-acetylglucosaminyltransferase activity"/>
    <property type="evidence" value="ECO:0007669"/>
    <property type="project" value="TreeGrafter"/>
</dbReference>
<protein>
    <recommendedName>
        <fullName evidence="8">Polysaccharide biosynthesis protein</fullName>
    </recommendedName>
</protein>
<dbReference type="EMBL" id="AP014879">
    <property type="protein sequence ID" value="BAV33905.1"/>
    <property type="molecule type" value="Genomic_DNA"/>
</dbReference>
<dbReference type="GO" id="GO:0006488">
    <property type="term" value="P:dolichol-linked oligosaccharide biosynthetic process"/>
    <property type="evidence" value="ECO:0007669"/>
    <property type="project" value="InterPro"/>
</dbReference>
<dbReference type="NCBIfam" id="NF041549">
    <property type="entry name" value="PssD"/>
    <property type="match status" value="1"/>
</dbReference>
<evidence type="ECO:0000256" key="1">
    <source>
        <dbReference type="ARBA" id="ARBA00004389"/>
    </source>
</evidence>
<dbReference type="PANTHER" id="PTHR12154">
    <property type="entry name" value="GLYCOSYL TRANSFERASE-RELATED"/>
    <property type="match status" value="1"/>
</dbReference>
<organism evidence="6 7">
    <name type="scientific">Sulfuricaulis limicola</name>
    <dbReference type="NCBI Taxonomy" id="1620215"/>
    <lineage>
        <taxon>Bacteria</taxon>
        <taxon>Pseudomonadati</taxon>
        <taxon>Pseudomonadota</taxon>
        <taxon>Gammaproteobacteria</taxon>
        <taxon>Acidiferrobacterales</taxon>
        <taxon>Acidiferrobacteraceae</taxon>
        <taxon>Sulfuricaulis</taxon>
    </lineage>
</organism>
<dbReference type="Proteomes" id="UP000243180">
    <property type="component" value="Chromosome"/>
</dbReference>
<dbReference type="SUPFAM" id="SSF53756">
    <property type="entry name" value="UDP-Glycosyltransferase/glycogen phosphorylase"/>
    <property type="match status" value="1"/>
</dbReference>
<evidence type="ECO:0000256" key="2">
    <source>
        <dbReference type="ARBA" id="ARBA00022692"/>
    </source>
</evidence>
<evidence type="ECO:0000256" key="4">
    <source>
        <dbReference type="ARBA" id="ARBA00022989"/>
    </source>
</evidence>
<dbReference type="AlphaFoldDB" id="A0A1B4XGI1"/>
<dbReference type="KEGG" id="slim:SCL_1600"/>
<gene>
    <name evidence="6" type="ORF">SCL_1600</name>
</gene>
<proteinExistence type="predicted"/>
<dbReference type="InterPro" id="IPR013969">
    <property type="entry name" value="Oligosacch_biosynth_Alg14"/>
</dbReference>
<dbReference type="Pfam" id="PF08660">
    <property type="entry name" value="Alg14"/>
    <property type="match status" value="1"/>
</dbReference>
<comment type="subcellular location">
    <subcellularLocation>
        <location evidence="1">Endoplasmic reticulum membrane</location>
        <topology evidence="1">Single-pass membrane protein</topology>
    </subcellularLocation>
</comment>
<dbReference type="InParanoid" id="A0A1B4XGI1"/>
<keyword evidence="7" id="KW-1185">Reference proteome</keyword>
<evidence type="ECO:0000256" key="5">
    <source>
        <dbReference type="ARBA" id="ARBA00023136"/>
    </source>
</evidence>
<evidence type="ECO:0000313" key="7">
    <source>
        <dbReference type="Proteomes" id="UP000243180"/>
    </source>
</evidence>
<keyword evidence="5" id="KW-0472">Membrane</keyword>